<comment type="subcellular location">
    <subcellularLocation>
        <location evidence="1">Cell membrane</location>
        <topology evidence="1">Multi-pass membrane protein</topology>
    </subcellularLocation>
</comment>
<evidence type="ECO:0000256" key="1">
    <source>
        <dbReference type="ARBA" id="ARBA00004651"/>
    </source>
</evidence>
<name>A0A518JLU6_9BACT</name>
<proteinExistence type="predicted"/>
<dbReference type="InterPro" id="IPR018076">
    <property type="entry name" value="T2SS_GspF_dom"/>
</dbReference>
<keyword evidence="4 6" id="KW-1133">Transmembrane helix</keyword>
<feature type="transmembrane region" description="Helical" evidence="6">
    <location>
        <begin position="221"/>
        <end position="239"/>
    </location>
</feature>
<dbReference type="AlphaFoldDB" id="A0A518JLU6"/>
<protein>
    <submittedName>
        <fullName evidence="8">Bacterial type II secretion system protein F domain protein</fullName>
    </submittedName>
</protein>
<dbReference type="PANTHER" id="PTHR35007:SF1">
    <property type="entry name" value="PILUS ASSEMBLY PROTEIN"/>
    <property type="match status" value="1"/>
</dbReference>
<dbReference type="KEGG" id="rcf:Poly24_01530"/>
<evidence type="ECO:0000313" key="8">
    <source>
        <dbReference type="EMBL" id="QDV66467.1"/>
    </source>
</evidence>
<evidence type="ECO:0000256" key="5">
    <source>
        <dbReference type="ARBA" id="ARBA00023136"/>
    </source>
</evidence>
<evidence type="ECO:0000256" key="3">
    <source>
        <dbReference type="ARBA" id="ARBA00022692"/>
    </source>
</evidence>
<dbReference type="EMBL" id="CP036348">
    <property type="protein sequence ID" value="QDV66467.1"/>
    <property type="molecule type" value="Genomic_DNA"/>
</dbReference>
<dbReference type="RefSeq" id="WP_145089060.1">
    <property type="nucleotide sequence ID" value="NZ_CP036348.1"/>
</dbReference>
<evidence type="ECO:0000259" key="7">
    <source>
        <dbReference type="Pfam" id="PF00482"/>
    </source>
</evidence>
<accession>A0A518JLU6</accession>
<dbReference type="Pfam" id="PF00482">
    <property type="entry name" value="T2SSF"/>
    <property type="match status" value="1"/>
</dbReference>
<sequence length="279" mass="31412">MSLLLGSMCVFAAVFLVCQSLGPVWDRITDRYLADIKPKLARLSVSDEQLHTWMRWWGITFVATIVLFTFILGMPPIALFAAFIVFIAPRYMIDLWIQRHRIVLRDQLVRATVGVANGCRAGLGLPQAIEKVAFDTQAPLANELKRITRDYRAGRPLQDAIREVKERLDLDAFTTFASAMTVTLEKGGNVAMALDRISQGLQESQRLERKLEADTAAGRKMALILSLFPIGFLGLFYMLDPISMAVLFGTLMGQLVLLVVLVIVYVSWEWCLRILDIDF</sequence>
<keyword evidence="3 6" id="KW-0812">Transmembrane</keyword>
<feature type="transmembrane region" description="Helical" evidence="6">
    <location>
        <begin position="245"/>
        <end position="268"/>
    </location>
</feature>
<dbReference type="PANTHER" id="PTHR35007">
    <property type="entry name" value="INTEGRAL MEMBRANE PROTEIN-RELATED"/>
    <property type="match status" value="1"/>
</dbReference>
<feature type="transmembrane region" description="Helical" evidence="6">
    <location>
        <begin position="56"/>
        <end position="89"/>
    </location>
</feature>
<keyword evidence="2" id="KW-1003">Cell membrane</keyword>
<organism evidence="8 9">
    <name type="scientific">Rosistilla carotiformis</name>
    <dbReference type="NCBI Taxonomy" id="2528017"/>
    <lineage>
        <taxon>Bacteria</taxon>
        <taxon>Pseudomonadati</taxon>
        <taxon>Planctomycetota</taxon>
        <taxon>Planctomycetia</taxon>
        <taxon>Pirellulales</taxon>
        <taxon>Pirellulaceae</taxon>
        <taxon>Rosistilla</taxon>
    </lineage>
</organism>
<feature type="domain" description="Type II secretion system protein GspF" evidence="7">
    <location>
        <begin position="119"/>
        <end position="236"/>
    </location>
</feature>
<dbReference type="GO" id="GO:0005886">
    <property type="term" value="C:plasma membrane"/>
    <property type="evidence" value="ECO:0007669"/>
    <property type="project" value="UniProtKB-SubCell"/>
</dbReference>
<keyword evidence="5 6" id="KW-0472">Membrane</keyword>
<evidence type="ECO:0000313" key="9">
    <source>
        <dbReference type="Proteomes" id="UP000315082"/>
    </source>
</evidence>
<evidence type="ECO:0000256" key="4">
    <source>
        <dbReference type="ARBA" id="ARBA00022989"/>
    </source>
</evidence>
<evidence type="ECO:0000256" key="2">
    <source>
        <dbReference type="ARBA" id="ARBA00022475"/>
    </source>
</evidence>
<keyword evidence="9" id="KW-1185">Reference proteome</keyword>
<dbReference type="InterPro" id="IPR042094">
    <property type="entry name" value="T2SS_GspF_sf"/>
</dbReference>
<dbReference type="Gene3D" id="1.20.81.30">
    <property type="entry name" value="Type II secretion system (T2SS), domain F"/>
    <property type="match status" value="1"/>
</dbReference>
<evidence type="ECO:0000256" key="6">
    <source>
        <dbReference type="SAM" id="Phobius"/>
    </source>
</evidence>
<gene>
    <name evidence="8" type="ORF">Poly24_01530</name>
</gene>
<dbReference type="OrthoDB" id="263707at2"/>
<reference evidence="8 9" key="1">
    <citation type="submission" date="2019-02" db="EMBL/GenBank/DDBJ databases">
        <title>Deep-cultivation of Planctomycetes and their phenomic and genomic characterization uncovers novel biology.</title>
        <authorList>
            <person name="Wiegand S."/>
            <person name="Jogler M."/>
            <person name="Boedeker C."/>
            <person name="Pinto D."/>
            <person name="Vollmers J."/>
            <person name="Rivas-Marin E."/>
            <person name="Kohn T."/>
            <person name="Peeters S.H."/>
            <person name="Heuer A."/>
            <person name="Rast P."/>
            <person name="Oberbeckmann S."/>
            <person name="Bunk B."/>
            <person name="Jeske O."/>
            <person name="Meyerdierks A."/>
            <person name="Storesund J.E."/>
            <person name="Kallscheuer N."/>
            <person name="Luecker S."/>
            <person name="Lage O.M."/>
            <person name="Pohl T."/>
            <person name="Merkel B.J."/>
            <person name="Hornburger P."/>
            <person name="Mueller R.-W."/>
            <person name="Bruemmer F."/>
            <person name="Labrenz M."/>
            <person name="Spormann A.M."/>
            <person name="Op den Camp H."/>
            <person name="Overmann J."/>
            <person name="Amann R."/>
            <person name="Jetten M.S.M."/>
            <person name="Mascher T."/>
            <person name="Medema M.H."/>
            <person name="Devos D.P."/>
            <person name="Kaster A.-K."/>
            <person name="Ovreas L."/>
            <person name="Rohde M."/>
            <person name="Galperin M.Y."/>
            <person name="Jogler C."/>
        </authorList>
    </citation>
    <scope>NUCLEOTIDE SEQUENCE [LARGE SCALE GENOMIC DNA]</scope>
    <source>
        <strain evidence="8 9">Poly24</strain>
    </source>
</reference>
<dbReference type="Proteomes" id="UP000315082">
    <property type="component" value="Chromosome"/>
</dbReference>